<accession>A0A4Q5N394</accession>
<dbReference type="EMBL" id="SDWW01000003">
    <property type="protein sequence ID" value="RYV52688.1"/>
    <property type="molecule type" value="Genomic_DNA"/>
</dbReference>
<reference evidence="2 3" key="1">
    <citation type="submission" date="2019-01" db="EMBL/GenBank/DDBJ databases">
        <title>Novel species of Cellulomonas.</title>
        <authorList>
            <person name="Liu Q."/>
            <person name="Xin Y.-H."/>
        </authorList>
    </citation>
    <scope>NUCLEOTIDE SEQUENCE [LARGE SCALE GENOMIC DNA]</scope>
    <source>
        <strain evidence="2 3">HLT2-17</strain>
    </source>
</reference>
<keyword evidence="1" id="KW-0812">Transmembrane</keyword>
<dbReference type="Proteomes" id="UP000293764">
    <property type="component" value="Unassembled WGS sequence"/>
</dbReference>
<dbReference type="Pfam" id="PF10825">
    <property type="entry name" value="DUF2752"/>
    <property type="match status" value="1"/>
</dbReference>
<dbReference type="RefSeq" id="WP_130100939.1">
    <property type="nucleotide sequence ID" value="NZ_SDWW01000003.1"/>
</dbReference>
<keyword evidence="1" id="KW-1133">Transmembrane helix</keyword>
<evidence type="ECO:0000256" key="1">
    <source>
        <dbReference type="SAM" id="Phobius"/>
    </source>
</evidence>
<protein>
    <submittedName>
        <fullName evidence="2">DUF2752 domain-containing protein</fullName>
    </submittedName>
</protein>
<sequence length="156" mass="16403">MSTDTGRRGPIPQAGTGRAVVVRAVRGPLVAAGLALIATAYVAAVDPNRPGHYVVCPLLTLTGLYCPACGGLRAVHDLTQLDLAGAWGHNPLLVLAAPLVVGAWGRWLVRSWHPGRWRPTVTSSRRSAWLAAVLLTVLVAYGVARNVPALAPWLAP</sequence>
<dbReference type="InterPro" id="IPR021215">
    <property type="entry name" value="DUF2752"/>
</dbReference>
<feature type="transmembrane region" description="Helical" evidence="1">
    <location>
        <begin position="128"/>
        <end position="144"/>
    </location>
</feature>
<proteinExistence type="predicted"/>
<name>A0A4Q5N394_9MICO</name>
<organism evidence="2 3">
    <name type="scientific">Pengzhenrongella frigida</name>
    <dbReference type="NCBI Taxonomy" id="1259133"/>
    <lineage>
        <taxon>Bacteria</taxon>
        <taxon>Bacillati</taxon>
        <taxon>Actinomycetota</taxon>
        <taxon>Actinomycetes</taxon>
        <taxon>Micrococcales</taxon>
        <taxon>Pengzhenrongella</taxon>
    </lineage>
</organism>
<gene>
    <name evidence="2" type="ORF">EUA98_01730</name>
</gene>
<dbReference type="OrthoDB" id="5966662at2"/>
<feature type="transmembrane region" description="Helical" evidence="1">
    <location>
        <begin position="87"/>
        <end position="107"/>
    </location>
</feature>
<keyword evidence="1" id="KW-0472">Membrane</keyword>
<dbReference type="AlphaFoldDB" id="A0A4Q5N394"/>
<evidence type="ECO:0000313" key="2">
    <source>
        <dbReference type="EMBL" id="RYV52688.1"/>
    </source>
</evidence>
<comment type="caution">
    <text evidence="2">The sequence shown here is derived from an EMBL/GenBank/DDBJ whole genome shotgun (WGS) entry which is preliminary data.</text>
</comment>
<keyword evidence="3" id="KW-1185">Reference proteome</keyword>
<evidence type="ECO:0000313" key="3">
    <source>
        <dbReference type="Proteomes" id="UP000293764"/>
    </source>
</evidence>
<feature type="transmembrane region" description="Helical" evidence="1">
    <location>
        <begin position="20"/>
        <end position="42"/>
    </location>
</feature>